<dbReference type="GO" id="GO:0036503">
    <property type="term" value="P:ERAD pathway"/>
    <property type="evidence" value="ECO:0007669"/>
    <property type="project" value="UniProtKB-ARBA"/>
</dbReference>
<organism evidence="11 12">
    <name type="scientific">Plectosphaerella plurivora</name>
    <dbReference type="NCBI Taxonomy" id="936078"/>
    <lineage>
        <taxon>Eukaryota</taxon>
        <taxon>Fungi</taxon>
        <taxon>Dikarya</taxon>
        <taxon>Ascomycota</taxon>
        <taxon>Pezizomycotina</taxon>
        <taxon>Sordariomycetes</taxon>
        <taxon>Hypocreomycetidae</taxon>
        <taxon>Glomerellales</taxon>
        <taxon>Plectosphaerellaceae</taxon>
        <taxon>Plectosphaerella</taxon>
    </lineage>
</organism>
<comment type="caution">
    <text evidence="11">The sequence shown here is derived from an EMBL/GenBank/DDBJ whole genome shotgun (WGS) entry which is preliminary data.</text>
</comment>
<accession>A0A9P8VCP7</accession>
<dbReference type="EC" id="3.2.1.-" evidence="9"/>
<dbReference type="InterPro" id="IPR036026">
    <property type="entry name" value="Seven-hairpin_glycosidases"/>
</dbReference>
<keyword evidence="12" id="KW-1185">Reference proteome</keyword>
<evidence type="ECO:0000256" key="4">
    <source>
        <dbReference type="ARBA" id="ARBA00022801"/>
    </source>
</evidence>
<feature type="compositionally biased region" description="Basic and acidic residues" evidence="10">
    <location>
        <begin position="352"/>
        <end position="366"/>
    </location>
</feature>
<dbReference type="SUPFAM" id="SSF48225">
    <property type="entry name" value="Seven-hairpin glycosidases"/>
    <property type="match status" value="1"/>
</dbReference>
<feature type="active site" evidence="6">
    <location>
        <position position="414"/>
    </location>
</feature>
<evidence type="ECO:0000256" key="6">
    <source>
        <dbReference type="PIRSR" id="PIRSR601382-1"/>
    </source>
</evidence>
<feature type="compositionally biased region" description="Basic and acidic residues" evidence="10">
    <location>
        <begin position="312"/>
        <end position="332"/>
    </location>
</feature>
<name>A0A9P8VCP7_9PEZI</name>
<evidence type="ECO:0000256" key="8">
    <source>
        <dbReference type="PIRSR" id="PIRSR601382-3"/>
    </source>
</evidence>
<dbReference type="Gene3D" id="1.50.10.10">
    <property type="match status" value="3"/>
</dbReference>
<feature type="binding site" evidence="7">
    <location>
        <position position="797"/>
    </location>
    <ligand>
        <name>Ca(2+)</name>
        <dbReference type="ChEBI" id="CHEBI:29108"/>
    </ligand>
</feature>
<keyword evidence="4 9" id="KW-0378">Hydrolase</keyword>
<proteinExistence type="inferred from homology"/>
<dbReference type="AlphaFoldDB" id="A0A9P8VCP7"/>
<evidence type="ECO:0000256" key="7">
    <source>
        <dbReference type="PIRSR" id="PIRSR601382-2"/>
    </source>
</evidence>
<evidence type="ECO:0000256" key="1">
    <source>
        <dbReference type="ARBA" id="ARBA00001913"/>
    </source>
</evidence>
<reference evidence="11" key="1">
    <citation type="journal article" date="2021" name="Nat. Commun.">
        <title>Genetic determinants of endophytism in the Arabidopsis root mycobiome.</title>
        <authorList>
            <person name="Mesny F."/>
            <person name="Miyauchi S."/>
            <person name="Thiergart T."/>
            <person name="Pickel B."/>
            <person name="Atanasova L."/>
            <person name="Karlsson M."/>
            <person name="Huettel B."/>
            <person name="Barry K.W."/>
            <person name="Haridas S."/>
            <person name="Chen C."/>
            <person name="Bauer D."/>
            <person name="Andreopoulos W."/>
            <person name="Pangilinan J."/>
            <person name="LaButti K."/>
            <person name="Riley R."/>
            <person name="Lipzen A."/>
            <person name="Clum A."/>
            <person name="Drula E."/>
            <person name="Henrissat B."/>
            <person name="Kohler A."/>
            <person name="Grigoriev I.V."/>
            <person name="Martin F.M."/>
            <person name="Hacquard S."/>
        </authorList>
    </citation>
    <scope>NUCLEOTIDE SEQUENCE</scope>
    <source>
        <strain evidence="11">MPI-SDFR-AT-0117</strain>
    </source>
</reference>
<feature type="compositionally biased region" description="Low complexity" evidence="10">
    <location>
        <begin position="280"/>
        <end position="289"/>
    </location>
</feature>
<dbReference type="Pfam" id="PF01532">
    <property type="entry name" value="Glyco_hydro_47"/>
    <property type="match status" value="1"/>
</dbReference>
<dbReference type="PANTHER" id="PTHR11742">
    <property type="entry name" value="MANNOSYL-OLIGOSACCHARIDE ALPHA-1,2-MANNOSIDASE-RELATED"/>
    <property type="match status" value="1"/>
</dbReference>
<feature type="compositionally biased region" description="Pro residues" evidence="10">
    <location>
        <begin position="375"/>
        <end position="389"/>
    </location>
</feature>
<feature type="active site" evidence="6">
    <location>
        <position position="711"/>
    </location>
</feature>
<comment type="cofactor">
    <cofactor evidence="1 7">
        <name>Ca(2+)</name>
        <dbReference type="ChEBI" id="CHEBI:29108"/>
    </cofactor>
</comment>
<comment type="pathway">
    <text evidence="2">Protein modification; protein glycosylation.</text>
</comment>
<dbReference type="OrthoDB" id="8118055at2759"/>
<feature type="region of interest" description="Disordered" evidence="10">
    <location>
        <begin position="272"/>
        <end position="396"/>
    </location>
</feature>
<feature type="active site" description="Proton donor" evidence="6">
    <location>
        <position position="135"/>
    </location>
</feature>
<evidence type="ECO:0000256" key="9">
    <source>
        <dbReference type="RuleBase" id="RU361193"/>
    </source>
</evidence>
<dbReference type="EMBL" id="JAGSXJ010000012">
    <property type="protein sequence ID" value="KAH6686816.1"/>
    <property type="molecule type" value="Genomic_DNA"/>
</dbReference>
<sequence length="806" mass="89537">MHWKKQTEHFPVPTESIIPLPKGSPKPFPKIQHDFKPEAETSAAKDIRLKRLATVKAEAQRAWSGYRKHAWTHDELVPQSLGFRDPFCGWAATLIDSLDTLWIMGLHAEFDEAAAAVADIDFTTSTQCTEIRVFETVIRYLGGLISAYDVSGGKEGKHKVLLDKALELAEIIMGVFDTPNRMPILYYNWMPEYASQRHRAGTGSVAEVATLSMEFTRLAQLTGQDRFYDAIARITNGLVDLQRRGTSVPGIFPESLDLSGCNKTASMQLQMEKNREAEAARQSSSAAVSDGNSPEPQGHQAEEAVPIGDLRAPAKPDEEEALPRGKEFEPAKGPDTAIVHRRGVDDGTVADTNDKEIVTRAGRLEFPEIPSNRHQPPPPELSNLGPPPDAECVPQGIDPATWGYQQYSMGGSQDSAYEYFPKEDLLLGGLEPVYKSLHIAAVEAVDKWLLYRPMTKETNRDMLFSAKLMTSGDPANDARYEIEVTHLTCFLGGMFGLGGRIYDRPEDIEIAKRLAEGCVWAYEVMPSGIMPEAATVVPCPSREPCAFNETMWWEQLDPQGSWRERAIKDWEESQVTKQKAREDALNTKGDVAAAVTPGGDVKLDGEMKEKEMFKDDAAPVAGTGSKLGKRADDLPAPVVADDDLPAPAVAGEQEQEQVVSGGVLTQVPINEVAQDPRPQSHEEFVKDKIQNESIPPGFVAITSRNYILRPEAIESVWYMYRITGDTTWQDKGWRMFEAIIKATRVDVGHSAISDVTDKEPLKEDAMESFWLAETLKYFYLLYSEPDVVSLDEWVLNTEAHPFRRPS</sequence>
<feature type="disulfide bond" evidence="8">
    <location>
        <begin position="489"/>
        <end position="518"/>
    </location>
</feature>
<keyword evidence="7" id="KW-0479">Metal-binding</keyword>
<dbReference type="GO" id="GO:0004571">
    <property type="term" value="F:mannosyl-oligosaccharide 1,2-alpha-mannosidase activity"/>
    <property type="evidence" value="ECO:0007669"/>
    <property type="project" value="InterPro"/>
</dbReference>
<evidence type="ECO:0000256" key="5">
    <source>
        <dbReference type="ARBA" id="ARBA00023157"/>
    </source>
</evidence>
<comment type="similarity">
    <text evidence="3 9">Belongs to the glycosyl hydrolase 47 family.</text>
</comment>
<dbReference type="Proteomes" id="UP000770015">
    <property type="component" value="Unassembled WGS sequence"/>
</dbReference>
<dbReference type="GO" id="GO:0005783">
    <property type="term" value="C:endoplasmic reticulum"/>
    <property type="evidence" value="ECO:0007669"/>
    <property type="project" value="TreeGrafter"/>
</dbReference>
<dbReference type="InterPro" id="IPR012341">
    <property type="entry name" value="6hp_glycosidase-like_sf"/>
</dbReference>
<keyword evidence="9" id="KW-0326">Glycosidase</keyword>
<dbReference type="InterPro" id="IPR001382">
    <property type="entry name" value="Glyco_hydro_47"/>
</dbReference>
<protein>
    <recommendedName>
        <fullName evidence="9">alpha-1,2-Mannosidase</fullName>
        <ecNumber evidence="9">3.2.1.-</ecNumber>
    </recommendedName>
</protein>
<evidence type="ECO:0000313" key="12">
    <source>
        <dbReference type="Proteomes" id="UP000770015"/>
    </source>
</evidence>
<feature type="active site" description="Proton donor" evidence="6">
    <location>
        <position position="532"/>
    </location>
</feature>
<dbReference type="PRINTS" id="PR00747">
    <property type="entry name" value="GLYHDRLASE47"/>
</dbReference>
<dbReference type="GO" id="GO:0005975">
    <property type="term" value="P:carbohydrate metabolic process"/>
    <property type="evidence" value="ECO:0007669"/>
    <property type="project" value="InterPro"/>
</dbReference>
<evidence type="ECO:0000256" key="2">
    <source>
        <dbReference type="ARBA" id="ARBA00004922"/>
    </source>
</evidence>
<dbReference type="GO" id="GO:0016020">
    <property type="term" value="C:membrane"/>
    <property type="evidence" value="ECO:0007669"/>
    <property type="project" value="InterPro"/>
</dbReference>
<evidence type="ECO:0000256" key="3">
    <source>
        <dbReference type="ARBA" id="ARBA00007658"/>
    </source>
</evidence>
<dbReference type="PANTHER" id="PTHR11742:SF103">
    <property type="entry name" value="ENDOPLASMIC RETICULUM MANNOSIDASE MNL2-RELATED"/>
    <property type="match status" value="1"/>
</dbReference>
<keyword evidence="7" id="KW-0106">Calcium</keyword>
<dbReference type="GO" id="GO:0005509">
    <property type="term" value="F:calcium ion binding"/>
    <property type="evidence" value="ECO:0007669"/>
    <property type="project" value="InterPro"/>
</dbReference>
<evidence type="ECO:0000313" key="11">
    <source>
        <dbReference type="EMBL" id="KAH6686816.1"/>
    </source>
</evidence>
<gene>
    <name evidence="11" type="ORF">F5X68DRAFT_222408</name>
</gene>
<evidence type="ECO:0000256" key="10">
    <source>
        <dbReference type="SAM" id="MobiDB-lite"/>
    </source>
</evidence>
<keyword evidence="5 8" id="KW-1015">Disulfide bond</keyword>
<dbReference type="InterPro" id="IPR050749">
    <property type="entry name" value="Glycosyl_Hydrolase_47"/>
</dbReference>